<dbReference type="AlphaFoldDB" id="A0A2P2QMZ3"/>
<reference evidence="1" key="1">
    <citation type="submission" date="2018-02" db="EMBL/GenBank/DDBJ databases">
        <title>Rhizophora mucronata_Transcriptome.</title>
        <authorList>
            <person name="Meera S.P."/>
            <person name="Sreeshan A."/>
            <person name="Augustine A."/>
        </authorList>
    </citation>
    <scope>NUCLEOTIDE SEQUENCE</scope>
    <source>
        <tissue evidence="1">Leaf</tissue>
    </source>
</reference>
<organism evidence="1">
    <name type="scientific">Rhizophora mucronata</name>
    <name type="common">Asiatic mangrove</name>
    <dbReference type="NCBI Taxonomy" id="61149"/>
    <lineage>
        <taxon>Eukaryota</taxon>
        <taxon>Viridiplantae</taxon>
        <taxon>Streptophyta</taxon>
        <taxon>Embryophyta</taxon>
        <taxon>Tracheophyta</taxon>
        <taxon>Spermatophyta</taxon>
        <taxon>Magnoliopsida</taxon>
        <taxon>eudicotyledons</taxon>
        <taxon>Gunneridae</taxon>
        <taxon>Pentapetalae</taxon>
        <taxon>rosids</taxon>
        <taxon>fabids</taxon>
        <taxon>Malpighiales</taxon>
        <taxon>Rhizophoraceae</taxon>
        <taxon>Rhizophora</taxon>
    </lineage>
</organism>
<proteinExistence type="predicted"/>
<protein>
    <submittedName>
        <fullName evidence="1">Uncharacterized protein</fullName>
    </submittedName>
</protein>
<dbReference type="EMBL" id="GGEC01087892">
    <property type="protein sequence ID" value="MBX68376.1"/>
    <property type="molecule type" value="Transcribed_RNA"/>
</dbReference>
<name>A0A2P2QMZ3_RHIMU</name>
<evidence type="ECO:0000313" key="1">
    <source>
        <dbReference type="EMBL" id="MBX68376.1"/>
    </source>
</evidence>
<sequence length="24" mass="2894">MVLPPNKKKTICFVIFSFFFIFLI</sequence>
<accession>A0A2P2QMZ3</accession>